<name>A0A3B6J006_WHEAT</name>
<dbReference type="AlphaFoldDB" id="A0A3B6J006"/>
<dbReference type="Gramene" id="TraesCAD_scaffold_056479_01G000600.1">
    <property type="protein sequence ID" value="TraesCAD_scaffold_056479_01G000600.1"/>
    <property type="gene ID" value="TraesCAD_scaffold_056479_01G000600"/>
</dbReference>
<dbReference type="CDD" id="cd01958">
    <property type="entry name" value="HPS_like"/>
    <property type="match status" value="1"/>
</dbReference>
<dbReference type="SMART" id="SM00499">
    <property type="entry name" value="AAI"/>
    <property type="match status" value="1"/>
</dbReference>
<keyword evidence="5" id="KW-1185">Reference proteome</keyword>
<dbReference type="Proteomes" id="UP000019116">
    <property type="component" value="Chromosome 4B"/>
</dbReference>
<dbReference type="InterPro" id="IPR027923">
    <property type="entry name" value="Hydrophob_seed_dom"/>
</dbReference>
<dbReference type="InterPro" id="IPR036312">
    <property type="entry name" value="Bifun_inhib/LTP/seed_sf"/>
</dbReference>
<evidence type="ECO:0000256" key="2">
    <source>
        <dbReference type="SAM" id="SignalP"/>
    </source>
</evidence>
<evidence type="ECO:0000313" key="5">
    <source>
        <dbReference type="Proteomes" id="UP000019116"/>
    </source>
</evidence>
<dbReference type="Gramene" id="TraesCS4B02G368247.1">
    <property type="protein sequence ID" value="TraesCS4B02G368247.1.cds1"/>
    <property type="gene ID" value="TraesCS4B02G368247"/>
</dbReference>
<dbReference type="Pfam" id="PF14547">
    <property type="entry name" value="Hydrophob_seed"/>
    <property type="match status" value="1"/>
</dbReference>
<feature type="domain" description="Bifunctional inhibitor/plant lipid transfer protein/seed storage helical" evidence="3">
    <location>
        <begin position="35"/>
        <end position="98"/>
    </location>
</feature>
<protein>
    <recommendedName>
        <fullName evidence="3">Bifunctional inhibitor/plant lipid transfer protein/seed storage helical domain-containing protein</fullName>
    </recommendedName>
</protein>
<dbReference type="Gramene" id="TraesCS4B03G0949900.1">
    <property type="protein sequence ID" value="TraesCS4B03G0949900.1.CDS1"/>
    <property type="gene ID" value="TraesCS4B03G0949900"/>
</dbReference>
<dbReference type="Gramene" id="TraesARI4B03G02441540.1">
    <property type="protein sequence ID" value="TraesARI4B03G02441540.1.CDS1"/>
    <property type="gene ID" value="TraesARI4B03G02441540"/>
</dbReference>
<evidence type="ECO:0000259" key="3">
    <source>
        <dbReference type="SMART" id="SM00499"/>
    </source>
</evidence>
<dbReference type="InterPro" id="IPR051636">
    <property type="entry name" value="Plant_LTP/defense-related"/>
</dbReference>
<reference evidence="4" key="1">
    <citation type="submission" date="2018-08" db="EMBL/GenBank/DDBJ databases">
        <authorList>
            <person name="Rossello M."/>
        </authorList>
    </citation>
    <scope>NUCLEOTIDE SEQUENCE [LARGE SCALE GENOMIC DNA]</scope>
    <source>
        <strain evidence="4">cv. Chinese Spring</strain>
    </source>
</reference>
<dbReference type="Gramene" id="TraesWEE_scaffold_008006_01G000400.1">
    <property type="protein sequence ID" value="TraesWEE_scaffold_008006_01G000400.1"/>
    <property type="gene ID" value="TraesWEE_scaffold_008006_01G000400"/>
</dbReference>
<feature type="signal peptide" evidence="2">
    <location>
        <begin position="1"/>
        <end position="21"/>
    </location>
</feature>
<reference evidence="4" key="2">
    <citation type="submission" date="2018-10" db="UniProtKB">
        <authorList>
            <consortium name="EnsemblPlants"/>
        </authorList>
    </citation>
    <scope>IDENTIFICATION</scope>
</reference>
<dbReference type="SUPFAM" id="SSF47699">
    <property type="entry name" value="Bifunctional inhibitor/lipid-transfer protein/seed storage 2S albumin"/>
    <property type="match status" value="1"/>
</dbReference>
<organism evidence="4">
    <name type="scientific">Triticum aestivum</name>
    <name type="common">Wheat</name>
    <dbReference type="NCBI Taxonomy" id="4565"/>
    <lineage>
        <taxon>Eukaryota</taxon>
        <taxon>Viridiplantae</taxon>
        <taxon>Streptophyta</taxon>
        <taxon>Embryophyta</taxon>
        <taxon>Tracheophyta</taxon>
        <taxon>Spermatophyta</taxon>
        <taxon>Magnoliopsida</taxon>
        <taxon>Liliopsida</taxon>
        <taxon>Poales</taxon>
        <taxon>Poaceae</taxon>
        <taxon>BOP clade</taxon>
        <taxon>Pooideae</taxon>
        <taxon>Triticodae</taxon>
        <taxon>Triticeae</taxon>
        <taxon>Triticinae</taxon>
        <taxon>Triticum</taxon>
    </lineage>
</organism>
<evidence type="ECO:0000313" key="4">
    <source>
        <dbReference type="EnsemblPlants" id="TraesCS4B02G368247.1.cds1"/>
    </source>
</evidence>
<feature type="region of interest" description="Disordered" evidence="1">
    <location>
        <begin position="94"/>
        <end position="120"/>
    </location>
</feature>
<accession>A0A3B6J006</accession>
<dbReference type="EnsemblPlants" id="TraesCS4B02G368247.1">
    <property type="protein sequence ID" value="TraesCS4B02G368247.1.cds1"/>
    <property type="gene ID" value="TraesCS4B02G368247"/>
</dbReference>
<sequence>MAPSTKLFLLLLGLNLMVAAAHNGCGPHCPTNGSCPIDTLKLGVCANVLNLLKLGLDVPPSEPCCRLLAGLADLDAAVCLCTAIRAKVLGVNQPQRPCRPRAPAPPVPQRPARPTSPARS</sequence>
<dbReference type="Gramene" id="TraesCLE_scaffold_031545_01G000800.1">
    <property type="protein sequence ID" value="TraesCLE_scaffold_031545_01G000800.1"/>
    <property type="gene ID" value="TraesCLE_scaffold_031545_01G000800"/>
</dbReference>
<dbReference type="PANTHER" id="PTHR31731">
    <property type="match status" value="1"/>
</dbReference>
<evidence type="ECO:0000256" key="1">
    <source>
        <dbReference type="SAM" id="MobiDB-lite"/>
    </source>
</evidence>
<keyword evidence="2" id="KW-0732">Signal</keyword>
<dbReference type="PaxDb" id="4565-Traes_4BS_B92ED59D0.1"/>
<dbReference type="Gene3D" id="1.10.110.10">
    <property type="entry name" value="Plant lipid-transfer and hydrophobic proteins"/>
    <property type="match status" value="1"/>
</dbReference>
<dbReference type="InterPro" id="IPR016140">
    <property type="entry name" value="Bifunc_inhib/LTP/seed_store"/>
</dbReference>
<dbReference type="SMR" id="A0A3B6J006"/>
<dbReference type="Gramene" id="TraesSTA4B03G02399030.1">
    <property type="protein sequence ID" value="TraesSTA4B03G02399030.1.CDS1"/>
    <property type="gene ID" value="TraesSTA4B03G02399030"/>
</dbReference>
<dbReference type="Gramene" id="TraesROB_scaffold_104757_01G000100.1">
    <property type="protein sequence ID" value="TraesROB_scaffold_104757_01G000100.1"/>
    <property type="gene ID" value="TraesROB_scaffold_104757_01G000100"/>
</dbReference>
<proteinExistence type="predicted"/>
<feature type="chain" id="PRO_5043175884" description="Bifunctional inhibitor/plant lipid transfer protein/seed storage helical domain-containing protein" evidence="2">
    <location>
        <begin position="22"/>
        <end position="120"/>
    </location>
</feature>
<dbReference type="STRING" id="4565.A0A3B6J006"/>
<feature type="compositionally biased region" description="Pro residues" evidence="1">
    <location>
        <begin position="100"/>
        <end position="111"/>
    </location>
</feature>